<dbReference type="EMBL" id="CAMTCP010000049">
    <property type="protein sequence ID" value="CAI3543858.1"/>
    <property type="molecule type" value="Genomic_DNA"/>
</dbReference>
<reference evidence="1" key="1">
    <citation type="submission" date="2022-10" db="EMBL/GenBank/DDBJ databases">
        <authorList>
            <person name="Aires J."/>
            <person name="Mesa V."/>
        </authorList>
    </citation>
    <scope>NUCLEOTIDE SEQUENCE</scope>
    <source>
        <strain evidence="1">Clostridium neonatale JD116</strain>
    </source>
</reference>
<evidence type="ECO:0000313" key="2">
    <source>
        <dbReference type="Proteomes" id="UP001189143"/>
    </source>
</evidence>
<organism evidence="1 2">
    <name type="scientific">Clostridium neonatale</name>
    <dbReference type="NCBI Taxonomy" id="137838"/>
    <lineage>
        <taxon>Bacteria</taxon>
        <taxon>Bacillati</taxon>
        <taxon>Bacillota</taxon>
        <taxon>Clostridia</taxon>
        <taxon>Eubacteriales</taxon>
        <taxon>Clostridiaceae</taxon>
        <taxon>Clostridium</taxon>
    </lineage>
</organism>
<protein>
    <submittedName>
        <fullName evidence="1">Uncharacterized protein</fullName>
    </submittedName>
</protein>
<dbReference type="AlphaFoldDB" id="A0AAD2DBV1"/>
<dbReference type="RefSeq" id="WP_125150204.1">
    <property type="nucleotide sequence ID" value="NZ_CAMRXC010000052.1"/>
</dbReference>
<gene>
    <name evidence="1" type="ORF">CNEO2_1440002</name>
</gene>
<evidence type="ECO:0000313" key="1">
    <source>
        <dbReference type="EMBL" id="CAI3543858.1"/>
    </source>
</evidence>
<dbReference type="InterPro" id="IPR049156">
    <property type="entry name" value="Phage_chap_TAC_15-like"/>
</dbReference>
<proteinExistence type="predicted"/>
<name>A0AAD2DBV1_9CLOT</name>
<dbReference type="Proteomes" id="UP001189143">
    <property type="component" value="Unassembled WGS sequence"/>
</dbReference>
<sequence length="154" mass="17476">MSIAVENTKSIEVNGRTFILKKMDARTGSYMLFKLMKLLPPILENIDIDNLDNDNFDFKSLNLSEALKPIFDLPEEEFRYIQDNCLKSVDELLAAGAQPVIQKNGEWGINDIAYDIGLVMNLTIRSLIFNVQGFFLGMNFSSVMKNLNLSQQSM</sequence>
<comment type="caution">
    <text evidence="1">The sequence shown here is derived from an EMBL/GenBank/DDBJ whole genome shotgun (WGS) entry which is preliminary data.</text>
</comment>
<dbReference type="Pfam" id="PF21822">
    <property type="entry name" value="Phage_TAC_15"/>
    <property type="match status" value="1"/>
</dbReference>
<accession>A0AAD2DBV1</accession>